<dbReference type="Proteomes" id="UP001240697">
    <property type="component" value="Chromosome"/>
</dbReference>
<reference evidence="1 2" key="1">
    <citation type="submission" date="2023-05" db="EMBL/GenBank/DDBJ databases">
        <authorList>
            <person name="Yin Y."/>
            <person name="Lu Z."/>
        </authorList>
    </citation>
    <scope>NUCLEOTIDE SEQUENCE [LARGE SCALE GENOMIC DNA]</scope>
    <source>
        <strain evidence="1 2">ZM22</strain>
    </source>
</reference>
<keyword evidence="2" id="KW-1185">Reference proteome</keyword>
<accession>A0ABY8SNJ9</accession>
<evidence type="ECO:0000313" key="2">
    <source>
        <dbReference type="Proteomes" id="UP001240697"/>
    </source>
</evidence>
<gene>
    <name evidence="1" type="ORF">QMY55_18650</name>
</gene>
<protein>
    <submittedName>
        <fullName evidence="1">Uncharacterized protein</fullName>
    </submittedName>
</protein>
<name>A0ABY8SNJ9_9BURK</name>
<proteinExistence type="predicted"/>
<organism evidence="1 2">
    <name type="scientific">Comamonas resistens</name>
    <dbReference type="NCBI Taxonomy" id="3046670"/>
    <lineage>
        <taxon>Bacteria</taxon>
        <taxon>Pseudomonadati</taxon>
        <taxon>Pseudomonadota</taxon>
        <taxon>Betaproteobacteria</taxon>
        <taxon>Burkholderiales</taxon>
        <taxon>Comamonadaceae</taxon>
        <taxon>Comamonas</taxon>
    </lineage>
</organism>
<dbReference type="RefSeq" id="WP_283485634.1">
    <property type="nucleotide sequence ID" value="NZ_CP125947.1"/>
</dbReference>
<evidence type="ECO:0000313" key="1">
    <source>
        <dbReference type="EMBL" id="WHS64493.1"/>
    </source>
</evidence>
<dbReference type="EMBL" id="CP125947">
    <property type="protein sequence ID" value="WHS64493.1"/>
    <property type="molecule type" value="Genomic_DNA"/>
</dbReference>
<sequence length="73" mass="8356">MNPITKTSKEARELLGIAGDDALAFHEVRSLSKRTCLEQGNVDTKGLCRSKPRRKRRRFMLIIAKVHDCSYTH</sequence>